<keyword evidence="1" id="KW-0175">Coiled coil</keyword>
<dbReference type="AlphaFoldDB" id="A0A450TW70"/>
<proteinExistence type="predicted"/>
<dbReference type="EMBL" id="CAADFE010000047">
    <property type="protein sequence ID" value="VFJ73241.1"/>
    <property type="molecule type" value="Genomic_DNA"/>
</dbReference>
<sequence length="341" mass="40041">MKQMMWLFLLTSFLLYGGCSDADTEKQGPEVKLGPTASIAEESSYDEGFRGVFWGASIDNITEEFTLNKKDGVDYASYIRANDGNIFFDKKTKGIEYIFRDGAFKAVGINIKKDQFDYFARKLASKYGEPITVKNDSRGRVYRWNIENVTILIENIPLLRLHRIRIEHYKKPKITAHASKSSVDSDSKLNDNAEQRVDNATRDLRNRLIKTIHQKLRDFEFKMMGRAKKQEVYIENGKLFFRTRFFDSTNPRPNEIPLEDYQYIVHLSAIDIDRSKLKWNSFWNYGDILIHTKEDKEEIEVTTFPSKYARDKSIRYKNQFEIFGINHKDAFHPLKRLIETY</sequence>
<gene>
    <name evidence="3" type="ORF">BECKFW1821C_GA0114237_104728</name>
</gene>
<feature type="signal peptide" evidence="2">
    <location>
        <begin position="1"/>
        <end position="22"/>
    </location>
</feature>
<organism evidence="3">
    <name type="scientific">Candidatus Kentrum sp. FW</name>
    <dbReference type="NCBI Taxonomy" id="2126338"/>
    <lineage>
        <taxon>Bacteria</taxon>
        <taxon>Pseudomonadati</taxon>
        <taxon>Pseudomonadota</taxon>
        <taxon>Gammaproteobacteria</taxon>
        <taxon>Candidatus Kentrum</taxon>
    </lineage>
</organism>
<feature type="coiled-coil region" evidence="1">
    <location>
        <begin position="183"/>
        <end position="210"/>
    </location>
</feature>
<evidence type="ECO:0000256" key="2">
    <source>
        <dbReference type="SAM" id="SignalP"/>
    </source>
</evidence>
<evidence type="ECO:0000256" key="1">
    <source>
        <dbReference type="SAM" id="Coils"/>
    </source>
</evidence>
<protein>
    <recommendedName>
        <fullName evidence="4">Lipoprotein</fullName>
    </recommendedName>
</protein>
<evidence type="ECO:0008006" key="4">
    <source>
        <dbReference type="Google" id="ProtNLM"/>
    </source>
</evidence>
<evidence type="ECO:0000313" key="3">
    <source>
        <dbReference type="EMBL" id="VFJ73241.1"/>
    </source>
</evidence>
<keyword evidence="2" id="KW-0732">Signal</keyword>
<accession>A0A450TW70</accession>
<feature type="chain" id="PRO_5019524751" description="Lipoprotein" evidence="2">
    <location>
        <begin position="23"/>
        <end position="341"/>
    </location>
</feature>
<reference evidence="3" key="1">
    <citation type="submission" date="2019-02" db="EMBL/GenBank/DDBJ databases">
        <authorList>
            <person name="Gruber-Vodicka R. H."/>
            <person name="Seah K. B. B."/>
        </authorList>
    </citation>
    <scope>NUCLEOTIDE SEQUENCE</scope>
    <source>
        <strain evidence="3">BECK_BZ131</strain>
    </source>
</reference>
<name>A0A450TW70_9GAMM</name>